<evidence type="ECO:0000256" key="1">
    <source>
        <dbReference type="SAM" id="MobiDB-lite"/>
    </source>
</evidence>
<feature type="compositionally biased region" description="Basic and acidic residues" evidence="1">
    <location>
        <begin position="72"/>
        <end position="127"/>
    </location>
</feature>
<evidence type="ECO:0000256" key="2">
    <source>
        <dbReference type="SAM" id="SignalP"/>
    </source>
</evidence>
<feature type="chain" id="PRO_5027921408" evidence="2">
    <location>
        <begin position="18"/>
        <end position="141"/>
    </location>
</feature>
<name>A0A7C5L5S1_AQUAO</name>
<gene>
    <name evidence="3" type="ORF">ENJ61_07445</name>
</gene>
<sequence length="141" mass="17565">MKALLASSLLLAGVVLAGTESEIIRLIEEVKRAHPEERYKVMNELKLRLRELNRREREEMIRKIYEELKGERAEHHEREEHYEREEHHEHREEIEEDHEERYERYEEKHRFRHEEREIEKGEDRSGYMDDDAYEEYHHDDD</sequence>
<dbReference type="Proteomes" id="UP000885792">
    <property type="component" value="Unassembled WGS sequence"/>
</dbReference>
<feature type="region of interest" description="Disordered" evidence="1">
    <location>
        <begin position="72"/>
        <end position="141"/>
    </location>
</feature>
<accession>A0A7C5L5S1</accession>
<proteinExistence type="predicted"/>
<comment type="caution">
    <text evidence="3">The sequence shown here is derived from an EMBL/GenBank/DDBJ whole genome shotgun (WGS) entry which is preliminary data.</text>
</comment>
<organism evidence="3">
    <name type="scientific">Aquifex aeolicus</name>
    <dbReference type="NCBI Taxonomy" id="63363"/>
    <lineage>
        <taxon>Bacteria</taxon>
        <taxon>Pseudomonadati</taxon>
        <taxon>Aquificota</taxon>
        <taxon>Aquificia</taxon>
        <taxon>Aquificales</taxon>
        <taxon>Aquificaceae</taxon>
        <taxon>Aquifex</taxon>
    </lineage>
</organism>
<dbReference type="EMBL" id="DRNB01000273">
    <property type="protein sequence ID" value="HHJ64725.1"/>
    <property type="molecule type" value="Genomic_DNA"/>
</dbReference>
<keyword evidence="2" id="KW-0732">Signal</keyword>
<reference evidence="3" key="1">
    <citation type="journal article" date="2020" name="mSystems">
        <title>Genome- and Community-Level Interaction Insights into Carbon Utilization and Element Cycling Functions of Hydrothermarchaeota in Hydrothermal Sediment.</title>
        <authorList>
            <person name="Zhou Z."/>
            <person name="Liu Y."/>
            <person name="Xu W."/>
            <person name="Pan J."/>
            <person name="Luo Z.H."/>
            <person name="Li M."/>
        </authorList>
    </citation>
    <scope>NUCLEOTIDE SEQUENCE [LARGE SCALE GENOMIC DNA]</scope>
    <source>
        <strain evidence="3">HyVt-501</strain>
    </source>
</reference>
<protein>
    <submittedName>
        <fullName evidence="3">Uncharacterized protein</fullName>
    </submittedName>
</protein>
<feature type="signal peptide" evidence="2">
    <location>
        <begin position="1"/>
        <end position="17"/>
    </location>
</feature>
<dbReference type="AlphaFoldDB" id="A0A7C5L5S1"/>
<evidence type="ECO:0000313" key="3">
    <source>
        <dbReference type="EMBL" id="HHJ64725.1"/>
    </source>
</evidence>